<dbReference type="PANTHER" id="PTHR16295">
    <property type="entry name" value="TRAF-TYPE ZINC FINGER PROTEIN-RELATED"/>
    <property type="match status" value="1"/>
</dbReference>
<feature type="region of interest" description="Disordered" evidence="4">
    <location>
        <begin position="412"/>
        <end position="432"/>
    </location>
</feature>
<feature type="compositionally biased region" description="Basic and acidic residues" evidence="4">
    <location>
        <begin position="611"/>
        <end position="628"/>
    </location>
</feature>
<keyword evidence="2" id="KW-0863">Zinc-finger</keyword>
<dbReference type="Proteomes" id="UP000318571">
    <property type="component" value="Chromosome 9"/>
</dbReference>
<keyword evidence="3" id="KW-0862">Zinc</keyword>
<feature type="compositionally biased region" description="Polar residues" evidence="4">
    <location>
        <begin position="350"/>
        <end position="360"/>
    </location>
</feature>
<accession>A0A553NX72</accession>
<feature type="region of interest" description="Disordered" evidence="4">
    <location>
        <begin position="136"/>
        <end position="168"/>
    </location>
</feature>
<evidence type="ECO:0000313" key="6">
    <source>
        <dbReference type="EMBL" id="TRY70032.1"/>
    </source>
</evidence>
<dbReference type="GO" id="GO:0008270">
    <property type="term" value="F:zinc ion binding"/>
    <property type="evidence" value="ECO:0007669"/>
    <property type="project" value="UniProtKB-KW"/>
</dbReference>
<feature type="region of interest" description="Disordered" evidence="4">
    <location>
        <begin position="244"/>
        <end position="271"/>
    </location>
</feature>
<feature type="compositionally biased region" description="Polar residues" evidence="4">
    <location>
        <begin position="776"/>
        <end position="795"/>
    </location>
</feature>
<feature type="region of interest" description="Disordered" evidence="4">
    <location>
        <begin position="333"/>
        <end position="360"/>
    </location>
</feature>
<dbReference type="Gene3D" id="3.30.40.10">
    <property type="entry name" value="Zinc/RING finger domain, C3HC4 (zinc finger)"/>
    <property type="match status" value="2"/>
</dbReference>
<dbReference type="AlphaFoldDB" id="A0A553NX72"/>
<feature type="compositionally biased region" description="Low complexity" evidence="4">
    <location>
        <begin position="759"/>
        <end position="775"/>
    </location>
</feature>
<keyword evidence="7" id="KW-1185">Reference proteome</keyword>
<dbReference type="OrthoDB" id="193703at2759"/>
<dbReference type="Pfam" id="PF21366">
    <property type="entry name" value="TRAFD1-XIAF1_ZnF"/>
    <property type="match status" value="1"/>
</dbReference>
<organism evidence="6 7">
    <name type="scientific">Tigriopus californicus</name>
    <name type="common">Marine copepod</name>
    <dbReference type="NCBI Taxonomy" id="6832"/>
    <lineage>
        <taxon>Eukaryota</taxon>
        <taxon>Metazoa</taxon>
        <taxon>Ecdysozoa</taxon>
        <taxon>Arthropoda</taxon>
        <taxon>Crustacea</taxon>
        <taxon>Multicrustacea</taxon>
        <taxon>Hexanauplia</taxon>
        <taxon>Copepoda</taxon>
        <taxon>Harpacticoida</taxon>
        <taxon>Harpacticidae</taxon>
        <taxon>Tigriopus</taxon>
    </lineage>
</organism>
<gene>
    <name evidence="6" type="ORF">TCAL_10014</name>
</gene>
<feature type="compositionally biased region" description="Basic and acidic residues" evidence="4">
    <location>
        <begin position="476"/>
        <end position="526"/>
    </location>
</feature>
<feature type="compositionally biased region" description="Gly residues" evidence="4">
    <location>
        <begin position="452"/>
        <end position="464"/>
    </location>
</feature>
<dbReference type="PANTHER" id="PTHR16295:SF10">
    <property type="entry name" value="EXPRESSED PROTEIN"/>
    <property type="match status" value="1"/>
</dbReference>
<reference evidence="6 7" key="1">
    <citation type="journal article" date="2018" name="Nat. Ecol. Evol.">
        <title>Genomic signatures of mitonuclear coevolution across populations of Tigriopus californicus.</title>
        <authorList>
            <person name="Barreto F.S."/>
            <person name="Watson E.T."/>
            <person name="Lima T.G."/>
            <person name="Willett C.S."/>
            <person name="Edmands S."/>
            <person name="Li W."/>
            <person name="Burton R.S."/>
        </authorList>
    </citation>
    <scope>NUCLEOTIDE SEQUENCE [LARGE SCALE GENOMIC DNA]</scope>
    <source>
        <strain evidence="6 7">San Diego</strain>
    </source>
</reference>
<feature type="compositionally biased region" description="Basic and acidic residues" evidence="4">
    <location>
        <begin position="583"/>
        <end position="596"/>
    </location>
</feature>
<evidence type="ECO:0000256" key="2">
    <source>
        <dbReference type="ARBA" id="ARBA00022771"/>
    </source>
</evidence>
<feature type="region of interest" description="Disordered" evidence="4">
    <location>
        <begin position="723"/>
        <end position="828"/>
    </location>
</feature>
<dbReference type="InterPro" id="IPR049439">
    <property type="entry name" value="TRAFD1-XIAF1_Znf"/>
</dbReference>
<feature type="compositionally biased region" description="Low complexity" evidence="4">
    <location>
        <begin position="633"/>
        <end position="644"/>
    </location>
</feature>
<sequence>MSSEHEMCPNCKRDIPLSVYTTHTAHCARNFVVCKDCGETIERFDMVEHKRNAHAIMVCDQCGVKVEARKLNDHRSFLCPKLLLVCKYCDLDVPASNLSEHECHCGAKDERCPHCEAWIPLRDLDKHMSQFHGLYNARSQSRPRREGSLAPRPSSSQTRVGPDWSTEHSTDTSAMLPCEFCEGLVPIHKLLEHQAECVNPSNVRGSSTLLSSPSTSSFASGLSRSQSMVSNDWLQIPNKIKIHRQSSAVEPTHERASRRSSRVTRQDNDDEPFQMPCHICNQMIPTERIERHQMTCVKMPDSGHAIRAASITRTMSAREARATTEDRTMRSVYRQSSFNDHSSFRRAESLSRQPSMSRPSRYTSLYGTTYSHDYVSASRRTTMYNGYSGFAMYNSISQGLDEISYGGRLSRRNSISDSRRTSTVTSPTSNADYTLPTLLATYEATKSSSATSGGGVGGGGGGVRGSSLSRQNSVRVDAHKSYQERLGRDLNRSESIISKEGKDVPKSRQDSCRRKERAPRDREEKPTSGGSIKRRVSFNDKESKSGLAIHQDEQGGTNVPNKPRRRKDPLKERKSGKSKKRDKSHDVVIQFDEKRKSQPVGDELFVKVSTKLKEVERERNLQDEREKLMSGGSESESVASMTSSCQSKNEENKKQGKKLNNASEHAAQGKVSSTDENDLKLSTSNVQMVETLSSGGHHNYHGKEKVNVSSSSSLALSMYESGYSTAASMASVPSHEDPKGNSYGKLYSTNSFDQDRAFAESSAGSSKATTSSEASPQQKPRQSRNTQHNNPTSKNEVAGDEPDQLRRFPEVSTESKSSSKRNSLDGKTVQNLAQDLAAECAKAYALMESSLSKLSTEFAVGPFGITPRQKKQRKSQTTSTQN</sequence>
<proteinExistence type="predicted"/>
<feature type="compositionally biased region" description="Polar residues" evidence="4">
    <location>
        <begin position="670"/>
        <end position="696"/>
    </location>
</feature>
<dbReference type="STRING" id="6832.A0A553NX72"/>
<feature type="region of interest" description="Disordered" evidence="4">
    <location>
        <begin position="447"/>
        <end position="711"/>
    </location>
</feature>
<dbReference type="InterPro" id="IPR013083">
    <property type="entry name" value="Znf_RING/FYVE/PHD"/>
</dbReference>
<dbReference type="EMBL" id="VCGU01000009">
    <property type="protein sequence ID" value="TRY70032.1"/>
    <property type="molecule type" value="Genomic_DNA"/>
</dbReference>
<evidence type="ECO:0000256" key="3">
    <source>
        <dbReference type="ARBA" id="ARBA00022833"/>
    </source>
</evidence>
<keyword evidence="1" id="KW-0479">Metal-binding</keyword>
<evidence type="ECO:0000259" key="5">
    <source>
        <dbReference type="Pfam" id="PF21366"/>
    </source>
</evidence>
<evidence type="ECO:0000256" key="4">
    <source>
        <dbReference type="SAM" id="MobiDB-lite"/>
    </source>
</evidence>
<evidence type="ECO:0000313" key="7">
    <source>
        <dbReference type="Proteomes" id="UP000318571"/>
    </source>
</evidence>
<feature type="domain" description="TRAFD1/XAF1 zinc finger" evidence="5">
    <location>
        <begin position="92"/>
        <end position="127"/>
    </location>
</feature>
<evidence type="ECO:0000256" key="1">
    <source>
        <dbReference type="ARBA" id="ARBA00022723"/>
    </source>
</evidence>
<dbReference type="InterPro" id="IPR051986">
    <property type="entry name" value="Innate_Immune_Apopt_Reg"/>
</dbReference>
<comment type="caution">
    <text evidence="6">The sequence shown here is derived from an EMBL/GenBank/DDBJ whole genome shotgun (WGS) entry which is preliminary data.</text>
</comment>
<protein>
    <recommendedName>
        <fullName evidence="5">TRAFD1/XAF1 zinc finger domain-containing protein</fullName>
    </recommendedName>
</protein>
<name>A0A553NX72_TIGCA</name>
<dbReference type="GO" id="GO:0005739">
    <property type="term" value="C:mitochondrion"/>
    <property type="evidence" value="ECO:0007669"/>
    <property type="project" value="TreeGrafter"/>
</dbReference>